<dbReference type="OrthoDB" id="5287589at2"/>
<sequence>MSRRSTYNVTVGCDLVIEARTWRVEEVSDDGFQVKCAEDASYTCLGFEYIDRAIGDGSCTVVTPAMAEKRKQLLQLTGGFERVQQLSPFQQAVIRAKLAVLNAMKCLEAEGHKLTQRYLDQGPVRSALRRIAIDETGAASLFTTVHDNGEAVTIPVPKGRTLQKYRQLLEQFDGNPVVLLVRDHLKGPRGDKARKICDLGERFIAAVVEGYLAVSQPKAAVVFRDTMESFPIAPDDFARNFKFPSLTTVRNRIRQLGSTVVQVGRLGRRAAANRLRSGTSSIPAVGFGEYVETDQCLLSIFVDASGQARSEFWKKEDQEKFPERGIGEPRDGERVAKRYWLSLVLDVATRMILGWHLSETATAEATKAALRMAMRSKERKKRLYGCELEPAPAVGFTELRSDNGTAVRNKDVMAALAGLNVMVRLGRAYEAADKPYVERLFGTTDLQVLNRLPGYAGPRPGALPGADPMKEAVLTHDELYAALTKFFIDKYPARPHRGTELHGATPIQKMAQVVEKYGAIAPPCAEQRRLHLGEVKKLSVTSEGVLPFKIPYNSRDLQLWANTAPSRMVTVYLDPDNLAQVTVEPIGSCETLTADLSMTNLRHTNLPNALRLLKEASLLHPESAAVTDDDVGAVVTREGLQASLSDRARVERGYDRVTDYEGFATALGNVAARPSAFDASSRPAGSISSFMVVDEGPTSPGTAAAPAQLGISEVVAPSSAPLANRPTNCSRRMPRLPPKRPSKPSSGASRRASSDVFRHR</sequence>
<evidence type="ECO:0000313" key="3">
    <source>
        <dbReference type="EMBL" id="KIQ71204.1"/>
    </source>
</evidence>
<proteinExistence type="predicted"/>
<feature type="domain" description="Integrase catalytic" evidence="2">
    <location>
        <begin position="318"/>
        <end position="514"/>
    </location>
</feature>
<dbReference type="GO" id="GO:0015074">
    <property type="term" value="P:DNA integration"/>
    <property type="evidence" value="ECO:0007669"/>
    <property type="project" value="InterPro"/>
</dbReference>
<dbReference type="Proteomes" id="UP000035100">
    <property type="component" value="Unassembled WGS sequence"/>
</dbReference>
<name>A0A0D0Q9X2_9RHOB</name>
<dbReference type="InterPro" id="IPR012337">
    <property type="entry name" value="RNaseH-like_sf"/>
</dbReference>
<feature type="region of interest" description="Disordered" evidence="1">
    <location>
        <begin position="716"/>
        <end position="760"/>
    </location>
</feature>
<evidence type="ECO:0000256" key="1">
    <source>
        <dbReference type="SAM" id="MobiDB-lite"/>
    </source>
</evidence>
<dbReference type="PROSITE" id="PS50994">
    <property type="entry name" value="INTEGRASE"/>
    <property type="match status" value="1"/>
</dbReference>
<reference evidence="3 4" key="1">
    <citation type="submission" date="2013-01" db="EMBL/GenBank/DDBJ databases">
        <authorList>
            <person name="Fiebig A."/>
            <person name="Goeker M."/>
            <person name="Klenk H.-P.P."/>
        </authorList>
    </citation>
    <scope>NUCLEOTIDE SEQUENCE [LARGE SCALE GENOMIC DNA]</scope>
    <source>
        <strain evidence="3 4">DSM 24838</strain>
    </source>
</reference>
<organism evidence="3 4">
    <name type="scientific">Wenxinia marina DSM 24838</name>
    <dbReference type="NCBI Taxonomy" id="1123501"/>
    <lineage>
        <taxon>Bacteria</taxon>
        <taxon>Pseudomonadati</taxon>
        <taxon>Pseudomonadota</taxon>
        <taxon>Alphaproteobacteria</taxon>
        <taxon>Rhodobacterales</taxon>
        <taxon>Roseobacteraceae</taxon>
        <taxon>Wenxinia</taxon>
    </lineage>
</organism>
<dbReference type="AlphaFoldDB" id="A0A0D0Q9X2"/>
<dbReference type="GO" id="GO:0003676">
    <property type="term" value="F:nucleic acid binding"/>
    <property type="evidence" value="ECO:0007669"/>
    <property type="project" value="InterPro"/>
</dbReference>
<protein>
    <submittedName>
        <fullName evidence="3">Integrase core domain protein</fullName>
    </submittedName>
</protein>
<comment type="caution">
    <text evidence="3">The sequence shown here is derived from an EMBL/GenBank/DDBJ whole genome shotgun (WGS) entry which is preliminary data.</text>
</comment>
<dbReference type="EMBL" id="AONG01000003">
    <property type="protein sequence ID" value="KIQ71204.1"/>
    <property type="molecule type" value="Genomic_DNA"/>
</dbReference>
<dbReference type="STRING" id="1123501.Wenmar_00583"/>
<evidence type="ECO:0000313" key="4">
    <source>
        <dbReference type="Proteomes" id="UP000035100"/>
    </source>
</evidence>
<dbReference type="SUPFAM" id="SSF53098">
    <property type="entry name" value="Ribonuclease H-like"/>
    <property type="match status" value="1"/>
</dbReference>
<feature type="compositionally biased region" description="Basic residues" evidence="1">
    <location>
        <begin position="732"/>
        <end position="742"/>
    </location>
</feature>
<dbReference type="InterPro" id="IPR036397">
    <property type="entry name" value="RNaseH_sf"/>
</dbReference>
<dbReference type="Gene3D" id="3.30.420.10">
    <property type="entry name" value="Ribonuclease H-like superfamily/Ribonuclease H"/>
    <property type="match status" value="1"/>
</dbReference>
<evidence type="ECO:0000259" key="2">
    <source>
        <dbReference type="PROSITE" id="PS50994"/>
    </source>
</evidence>
<dbReference type="RefSeq" id="WP_018303390.1">
    <property type="nucleotide sequence ID" value="NZ_KB902296.1"/>
</dbReference>
<accession>A0A0D0Q9X2</accession>
<dbReference type="InterPro" id="IPR001584">
    <property type="entry name" value="Integrase_cat-core"/>
</dbReference>
<dbReference type="Pfam" id="PF00665">
    <property type="entry name" value="rve"/>
    <property type="match status" value="1"/>
</dbReference>
<gene>
    <name evidence="3" type="ORF">Wenmar_00583</name>
</gene>
<keyword evidence="4" id="KW-1185">Reference proteome</keyword>